<name>U9V826_RHIID</name>
<sequence>METHFFKKVQRNRTHPLIFQPNITIWQELGNQHIMNESNISNINSILTMENSNNEDDEYTEFCENTIIKFKNLLRETQDLLDESINLPQRKKWWETSLLRMLKKFKLFKFFRLSRLKIINKSRESNKFIVRVKFSAAIDVSKVFHRLISDHYFLA</sequence>
<dbReference type="EMBL" id="KI274244">
    <property type="protein sequence ID" value="ESA24056.1"/>
    <property type="molecule type" value="Genomic_DNA"/>
</dbReference>
<reference evidence="1" key="1">
    <citation type="submission" date="2013-07" db="EMBL/GenBank/DDBJ databases">
        <title>The genome of an arbuscular mycorrhizal fungus provides insights into the evolution of the oldest plant symbiosis.</title>
        <authorList>
            <consortium name="DOE Joint Genome Institute"/>
            <person name="Tisserant E."/>
            <person name="Malbreil M."/>
            <person name="Kuo A."/>
            <person name="Kohler A."/>
            <person name="Symeonidi A."/>
            <person name="Balestrini R."/>
            <person name="Charron P."/>
            <person name="Duensing N."/>
            <person name="Frei-dit-Frey N."/>
            <person name="Gianinazzi-Pearson V."/>
            <person name="Gilbert B."/>
            <person name="Handa Y."/>
            <person name="Hijri M."/>
            <person name="Kaul R."/>
            <person name="Kawaguchi M."/>
            <person name="Krajinski F."/>
            <person name="Lammers P."/>
            <person name="Lapierre D."/>
            <person name="Masclaux F.G."/>
            <person name="Murat C."/>
            <person name="Morin E."/>
            <person name="Ndikumana S."/>
            <person name="Pagni M."/>
            <person name="Petitpierre D."/>
            <person name="Requena N."/>
            <person name="Rosikiewicz P."/>
            <person name="Riley R."/>
            <person name="Saito K."/>
            <person name="San Clemente H."/>
            <person name="Shapiro H."/>
            <person name="van Tuinen D."/>
            <person name="Becard G."/>
            <person name="Bonfante P."/>
            <person name="Paszkowski U."/>
            <person name="Shachar-Hill Y."/>
            <person name="Young J.P."/>
            <person name="Sanders I.R."/>
            <person name="Henrissat B."/>
            <person name="Rensing S.A."/>
            <person name="Grigoriev I.V."/>
            <person name="Corradi N."/>
            <person name="Roux C."/>
            <person name="Martin F."/>
        </authorList>
    </citation>
    <scope>NUCLEOTIDE SEQUENCE</scope>
    <source>
        <strain evidence="1">DAOM 197198</strain>
    </source>
</reference>
<dbReference type="HOGENOM" id="CLU_143011_0_0_1"/>
<dbReference type="VEuPathDB" id="FungiDB:RhiirFUN_021570"/>
<accession>U9V826</accession>
<organism evidence="1">
    <name type="scientific">Rhizophagus irregularis (strain DAOM 181602 / DAOM 197198 / MUCL 43194)</name>
    <name type="common">Arbuscular mycorrhizal fungus</name>
    <name type="synonym">Glomus intraradices</name>
    <dbReference type="NCBI Taxonomy" id="747089"/>
    <lineage>
        <taxon>Eukaryota</taxon>
        <taxon>Fungi</taxon>
        <taxon>Fungi incertae sedis</taxon>
        <taxon>Mucoromycota</taxon>
        <taxon>Glomeromycotina</taxon>
        <taxon>Glomeromycetes</taxon>
        <taxon>Glomerales</taxon>
        <taxon>Glomeraceae</taxon>
        <taxon>Rhizophagus</taxon>
    </lineage>
</organism>
<proteinExistence type="predicted"/>
<evidence type="ECO:0000313" key="1">
    <source>
        <dbReference type="EMBL" id="ESA24056.1"/>
    </source>
</evidence>
<protein>
    <submittedName>
        <fullName evidence="1">Uncharacterized protein</fullName>
    </submittedName>
</protein>
<gene>
    <name evidence="1" type="ORF">GLOINDRAFT_90630</name>
</gene>
<dbReference type="AlphaFoldDB" id="U9V826"/>